<accession>A0ABD1XLZ3</accession>
<protein>
    <submittedName>
        <fullName evidence="1">Uncharacterized protein</fullName>
    </submittedName>
</protein>
<sequence>MLDNQMEAGHSICNLGKLELCHYAYWATFLWKNSLKMAGCYLLFSTYSSLQGPYYSRHVWRVHQMFTLIYSLQVLDFYLYPK</sequence>
<proteinExistence type="predicted"/>
<reference evidence="1 2" key="1">
    <citation type="submission" date="2024-09" db="EMBL/GenBank/DDBJ databases">
        <title>Chromosome-scale assembly of Riccia fluitans.</title>
        <authorList>
            <person name="Paukszto L."/>
            <person name="Sawicki J."/>
            <person name="Karawczyk K."/>
            <person name="Piernik-Szablinska J."/>
            <person name="Szczecinska M."/>
            <person name="Mazdziarz M."/>
        </authorList>
    </citation>
    <scope>NUCLEOTIDE SEQUENCE [LARGE SCALE GENOMIC DNA]</scope>
    <source>
        <strain evidence="1">Rf_01</strain>
        <tissue evidence="1">Aerial parts of the thallus</tissue>
    </source>
</reference>
<comment type="caution">
    <text evidence="1">The sequence shown here is derived from an EMBL/GenBank/DDBJ whole genome shotgun (WGS) entry which is preliminary data.</text>
</comment>
<evidence type="ECO:0000313" key="1">
    <source>
        <dbReference type="EMBL" id="KAL2609942.1"/>
    </source>
</evidence>
<dbReference type="Proteomes" id="UP001605036">
    <property type="component" value="Unassembled WGS sequence"/>
</dbReference>
<organism evidence="1 2">
    <name type="scientific">Riccia fluitans</name>
    <dbReference type="NCBI Taxonomy" id="41844"/>
    <lineage>
        <taxon>Eukaryota</taxon>
        <taxon>Viridiplantae</taxon>
        <taxon>Streptophyta</taxon>
        <taxon>Embryophyta</taxon>
        <taxon>Marchantiophyta</taxon>
        <taxon>Marchantiopsida</taxon>
        <taxon>Marchantiidae</taxon>
        <taxon>Marchantiales</taxon>
        <taxon>Ricciaceae</taxon>
        <taxon>Riccia</taxon>
    </lineage>
</organism>
<dbReference type="AlphaFoldDB" id="A0ABD1XLZ3"/>
<gene>
    <name evidence="1" type="ORF">R1flu_028515</name>
</gene>
<keyword evidence="2" id="KW-1185">Reference proteome</keyword>
<name>A0ABD1XLZ3_9MARC</name>
<evidence type="ECO:0000313" key="2">
    <source>
        <dbReference type="Proteomes" id="UP001605036"/>
    </source>
</evidence>
<dbReference type="EMBL" id="JBHFFA010000008">
    <property type="protein sequence ID" value="KAL2609942.1"/>
    <property type="molecule type" value="Genomic_DNA"/>
</dbReference>